<sequence length="64" mass="7361">MTSRYTIGSGATLYEQVFARAVPEDVYELAVEIEKHMFQGSLDTNQSTMVRECMCRAILVERER</sequence>
<protein>
    <submittedName>
        <fullName evidence="1">Uncharacterized protein</fullName>
    </submittedName>
</protein>
<organism evidence="1 2">
    <name type="scientific">Phyllobacterium myrsinacearum</name>
    <dbReference type="NCBI Taxonomy" id="28101"/>
    <lineage>
        <taxon>Bacteria</taxon>
        <taxon>Pseudomonadati</taxon>
        <taxon>Pseudomonadota</taxon>
        <taxon>Alphaproteobacteria</taxon>
        <taxon>Hyphomicrobiales</taxon>
        <taxon>Phyllobacteriaceae</taxon>
        <taxon>Phyllobacterium</taxon>
    </lineage>
</organism>
<evidence type="ECO:0000313" key="2">
    <source>
        <dbReference type="Proteomes" id="UP000549052"/>
    </source>
</evidence>
<gene>
    <name evidence="1" type="ORF">FHW16_005417</name>
</gene>
<dbReference type="Proteomes" id="UP000549052">
    <property type="component" value="Unassembled WGS sequence"/>
</dbReference>
<dbReference type="EMBL" id="JACGXN010000016">
    <property type="protein sequence ID" value="MBA8881672.1"/>
    <property type="molecule type" value="Genomic_DNA"/>
</dbReference>
<comment type="caution">
    <text evidence="1">The sequence shown here is derived from an EMBL/GenBank/DDBJ whole genome shotgun (WGS) entry which is preliminary data.</text>
</comment>
<keyword evidence="2" id="KW-1185">Reference proteome</keyword>
<accession>A0A839ES90</accession>
<proteinExistence type="predicted"/>
<dbReference type="AlphaFoldDB" id="A0A839ES90"/>
<evidence type="ECO:0000313" key="1">
    <source>
        <dbReference type="EMBL" id="MBA8881672.1"/>
    </source>
</evidence>
<name>A0A839ES90_9HYPH</name>
<reference evidence="1 2" key="1">
    <citation type="submission" date="2020-07" db="EMBL/GenBank/DDBJ databases">
        <title>Genomic Encyclopedia of Type Strains, Phase IV (KMG-V): Genome sequencing to study the core and pangenomes of soil and plant-associated prokaryotes.</title>
        <authorList>
            <person name="Whitman W."/>
        </authorList>
    </citation>
    <scope>NUCLEOTIDE SEQUENCE [LARGE SCALE GENOMIC DNA]</scope>
    <source>
        <strain evidence="1 2">AN3</strain>
    </source>
</reference>